<organism evidence="1">
    <name type="scientific">mine drainage metagenome</name>
    <dbReference type="NCBI Taxonomy" id="410659"/>
    <lineage>
        <taxon>unclassified sequences</taxon>
        <taxon>metagenomes</taxon>
        <taxon>ecological metagenomes</taxon>
    </lineage>
</organism>
<proteinExistence type="predicted"/>
<dbReference type="EMBL" id="MLJW01000506">
    <property type="protein sequence ID" value="OIQ86002.1"/>
    <property type="molecule type" value="Genomic_DNA"/>
</dbReference>
<gene>
    <name evidence="1" type="ORF">GALL_321320</name>
</gene>
<comment type="caution">
    <text evidence="1">The sequence shown here is derived from an EMBL/GenBank/DDBJ whole genome shotgun (WGS) entry which is preliminary data.</text>
</comment>
<reference evidence="1" key="1">
    <citation type="submission" date="2016-10" db="EMBL/GenBank/DDBJ databases">
        <title>Sequence of Gallionella enrichment culture.</title>
        <authorList>
            <person name="Poehlein A."/>
            <person name="Muehling M."/>
            <person name="Daniel R."/>
        </authorList>
    </citation>
    <scope>NUCLEOTIDE SEQUENCE</scope>
</reference>
<dbReference type="AlphaFoldDB" id="A0A1J5QRK1"/>
<evidence type="ECO:0000313" key="1">
    <source>
        <dbReference type="EMBL" id="OIQ86002.1"/>
    </source>
</evidence>
<sequence>MGADGAAWRENRRTTTSAHQAALERRRAAEADRARGLLGDFVRECLELGPAPVPLRARSHDGRHRYRTDLTGWYLKQNESVAVGADGEFYVLAVPRSVAAWFHGAALTPTDPPLVLGAGGRDGESIDLPAALDRVRGRRDG</sequence>
<name>A0A1J5QRK1_9ZZZZ</name>
<accession>A0A1J5QRK1</accession>
<protein>
    <submittedName>
        <fullName evidence="1">Uncharacterized protein</fullName>
    </submittedName>
</protein>